<evidence type="ECO:0000256" key="2">
    <source>
        <dbReference type="ARBA" id="ARBA00022617"/>
    </source>
</evidence>
<comment type="similarity">
    <text evidence="1 7">Belongs to the cytochrome P450 family.</text>
</comment>
<name>R4Z5Q3_9ACTN</name>
<keyword evidence="9" id="KW-1185">Reference proteome</keyword>
<sequence length="406" mass="46004">MRVGNNLSNETPLPQIDLLNGNLYAANPEPTYRWLRDEAPIYWDDINNLWGISRYADVALVDRDSERYSSLGAFRPLSVRDPELNPSMINFDDPRHQDHRRLIHRRFTPRAVARRQERIDEVIDQLISEVERRIAASEEVDAVEHLAAPLPAMMIAEDLGFGAERWRDIKRWSEVTVPLGGGDRYMTEEGANCAFEVAIATSELIEARRANPTDDLVSVWTQAEVAGRPMNDGEIVAECLLVIDGGAETTRTVLANTLWALAVHTDQRDLLREQPDLIDGPAVEEFIRWTTPILNMSRVVTEDHELGGQKLSAGEMVLLMYSSANRDERVFDEPQRFDVTRQHNNHIAFGLGTHFCLGASLARTEIRSMIGQVLKRLPDWSLSDEAPPRYVPGAFVRGVEHYQLVF</sequence>
<dbReference type="Proteomes" id="UP000018291">
    <property type="component" value="Unassembled WGS sequence"/>
</dbReference>
<dbReference type="AlphaFoldDB" id="R4Z5Q3"/>
<dbReference type="SUPFAM" id="SSF48264">
    <property type="entry name" value="Cytochrome P450"/>
    <property type="match status" value="1"/>
</dbReference>
<evidence type="ECO:0000313" key="8">
    <source>
        <dbReference type="EMBL" id="CCM63902.1"/>
    </source>
</evidence>
<dbReference type="FunFam" id="1.10.630.10:FF:000018">
    <property type="entry name" value="Cytochrome P450 monooxygenase"/>
    <property type="match status" value="1"/>
</dbReference>
<dbReference type="GO" id="GO:0006707">
    <property type="term" value="P:cholesterol catabolic process"/>
    <property type="evidence" value="ECO:0007669"/>
    <property type="project" value="TreeGrafter"/>
</dbReference>
<keyword evidence="5 7" id="KW-0408">Iron</keyword>
<keyword evidence="6 7" id="KW-0503">Monooxygenase</keyword>
<evidence type="ECO:0008006" key="10">
    <source>
        <dbReference type="Google" id="ProtNLM"/>
    </source>
</evidence>
<dbReference type="PANTHER" id="PTHR46696:SF4">
    <property type="entry name" value="BIOTIN BIOSYNTHESIS CYTOCHROME P450"/>
    <property type="match status" value="1"/>
</dbReference>
<evidence type="ECO:0000256" key="5">
    <source>
        <dbReference type="ARBA" id="ARBA00023004"/>
    </source>
</evidence>
<evidence type="ECO:0000256" key="6">
    <source>
        <dbReference type="ARBA" id="ARBA00023033"/>
    </source>
</evidence>
<gene>
    <name evidence="8" type="ORF">BN381_300049</name>
</gene>
<dbReference type="InterPro" id="IPR036396">
    <property type="entry name" value="Cyt_P450_sf"/>
</dbReference>
<evidence type="ECO:0000313" key="9">
    <source>
        <dbReference type="Proteomes" id="UP000018291"/>
    </source>
</evidence>
<dbReference type="Gene3D" id="1.10.630.10">
    <property type="entry name" value="Cytochrome P450"/>
    <property type="match status" value="1"/>
</dbReference>
<dbReference type="GO" id="GO:0005506">
    <property type="term" value="F:iron ion binding"/>
    <property type="evidence" value="ECO:0007669"/>
    <property type="project" value="InterPro"/>
</dbReference>
<dbReference type="GO" id="GO:0008395">
    <property type="term" value="F:steroid hydroxylase activity"/>
    <property type="evidence" value="ECO:0007669"/>
    <property type="project" value="TreeGrafter"/>
</dbReference>
<dbReference type="eggNOG" id="COG2124">
    <property type="taxonomic scope" value="Bacteria"/>
</dbReference>
<organism evidence="8 9">
    <name type="scientific">Candidatus Neomicrothrix parvicella RN1</name>
    <dbReference type="NCBI Taxonomy" id="1229780"/>
    <lineage>
        <taxon>Bacteria</taxon>
        <taxon>Bacillati</taxon>
        <taxon>Actinomycetota</taxon>
        <taxon>Acidimicrobiia</taxon>
        <taxon>Acidimicrobiales</taxon>
        <taxon>Microthrixaceae</taxon>
        <taxon>Candidatus Neomicrothrix</taxon>
    </lineage>
</organism>
<dbReference type="PROSITE" id="PS00086">
    <property type="entry name" value="CYTOCHROME_P450"/>
    <property type="match status" value="1"/>
</dbReference>
<keyword evidence="2 7" id="KW-0349">Heme</keyword>
<dbReference type="Pfam" id="PF00067">
    <property type="entry name" value="p450"/>
    <property type="match status" value="1"/>
</dbReference>
<dbReference type="PANTHER" id="PTHR46696">
    <property type="entry name" value="P450, PUTATIVE (EUROFUNG)-RELATED"/>
    <property type="match status" value="1"/>
</dbReference>
<keyword evidence="3 7" id="KW-0479">Metal-binding</keyword>
<dbReference type="GO" id="GO:0036199">
    <property type="term" value="F:cholest-4-en-3-one 26-monooxygenase activity"/>
    <property type="evidence" value="ECO:0007669"/>
    <property type="project" value="TreeGrafter"/>
</dbReference>
<comment type="caution">
    <text evidence="8">The sequence shown here is derived from an EMBL/GenBank/DDBJ whole genome shotgun (WGS) entry which is preliminary data.</text>
</comment>
<dbReference type="EMBL" id="CANL01000024">
    <property type="protein sequence ID" value="CCM63902.1"/>
    <property type="molecule type" value="Genomic_DNA"/>
</dbReference>
<dbReference type="GO" id="GO:0020037">
    <property type="term" value="F:heme binding"/>
    <property type="evidence" value="ECO:0007669"/>
    <property type="project" value="InterPro"/>
</dbReference>
<keyword evidence="4 7" id="KW-0560">Oxidoreductase</keyword>
<protein>
    <recommendedName>
        <fullName evidence="10">Cytochrome P450</fullName>
    </recommendedName>
</protein>
<dbReference type="InterPro" id="IPR001128">
    <property type="entry name" value="Cyt_P450"/>
</dbReference>
<reference evidence="8 9" key="1">
    <citation type="journal article" date="2013" name="ISME J.">
        <title>Metabolic model for the filamentous 'Candidatus Microthrix parvicella' based on genomic and metagenomic analyses.</title>
        <authorList>
            <person name="Jon McIlroy S."/>
            <person name="Kristiansen R."/>
            <person name="Albertsen M."/>
            <person name="Michael Karst S."/>
            <person name="Rossetti S."/>
            <person name="Lund Nielsen J."/>
            <person name="Tandoi V."/>
            <person name="James Seviour R."/>
            <person name="Nielsen P.H."/>
        </authorList>
    </citation>
    <scope>NUCLEOTIDE SEQUENCE [LARGE SCALE GENOMIC DNA]</scope>
    <source>
        <strain evidence="8 9">RN1</strain>
    </source>
</reference>
<dbReference type="STRING" id="1229780.BN381_300049"/>
<dbReference type="InterPro" id="IPR017972">
    <property type="entry name" value="Cyt_P450_CS"/>
</dbReference>
<dbReference type="PRINTS" id="PR00359">
    <property type="entry name" value="BP450"/>
</dbReference>
<dbReference type="InterPro" id="IPR002397">
    <property type="entry name" value="Cyt_P450_B"/>
</dbReference>
<evidence type="ECO:0000256" key="1">
    <source>
        <dbReference type="ARBA" id="ARBA00010617"/>
    </source>
</evidence>
<evidence type="ECO:0000256" key="7">
    <source>
        <dbReference type="RuleBase" id="RU000461"/>
    </source>
</evidence>
<evidence type="ECO:0000256" key="3">
    <source>
        <dbReference type="ARBA" id="ARBA00022723"/>
    </source>
</evidence>
<accession>R4Z5Q3</accession>
<proteinExistence type="inferred from homology"/>
<dbReference type="HOGENOM" id="CLU_033716_0_0_11"/>
<evidence type="ECO:0000256" key="4">
    <source>
        <dbReference type="ARBA" id="ARBA00023002"/>
    </source>
</evidence>